<feature type="domain" description="Metallo-beta-lactamase" evidence="6">
    <location>
        <begin position="49"/>
        <end position="279"/>
    </location>
</feature>
<dbReference type="Proteomes" id="UP000754883">
    <property type="component" value="Unassembled WGS sequence"/>
</dbReference>
<comment type="caution">
    <text evidence="7">The sequence shown here is derived from an EMBL/GenBank/DDBJ whole genome shotgun (WGS) entry which is preliminary data.</text>
</comment>
<protein>
    <recommendedName>
        <fullName evidence="6">Metallo-beta-lactamase domain-containing protein</fullName>
    </recommendedName>
</protein>
<proteinExistence type="inferred from homology"/>
<evidence type="ECO:0000259" key="6">
    <source>
        <dbReference type="SMART" id="SM00849"/>
    </source>
</evidence>
<evidence type="ECO:0000313" key="8">
    <source>
        <dbReference type="Proteomes" id="UP000754883"/>
    </source>
</evidence>
<dbReference type="InterPro" id="IPR036866">
    <property type="entry name" value="RibonucZ/Hydroxyglut_hydro"/>
</dbReference>
<comment type="cofactor">
    <cofactor evidence="1">
        <name>Zn(2+)</name>
        <dbReference type="ChEBI" id="CHEBI:29105"/>
    </cofactor>
</comment>
<reference evidence="7 8" key="2">
    <citation type="submission" date="2021-10" db="EMBL/GenBank/DDBJ databases">
        <authorList>
            <person name="Piombo E."/>
        </authorList>
    </citation>
    <scope>NUCLEOTIDE SEQUENCE [LARGE SCALE GENOMIC DNA]</scope>
</reference>
<keyword evidence="5" id="KW-0862">Zinc</keyword>
<evidence type="ECO:0000256" key="3">
    <source>
        <dbReference type="ARBA" id="ARBA00022723"/>
    </source>
</evidence>
<dbReference type="Pfam" id="PF00753">
    <property type="entry name" value="Lactamase_B"/>
    <property type="match status" value="1"/>
</dbReference>
<evidence type="ECO:0000313" key="7">
    <source>
        <dbReference type="EMBL" id="CAG9977241.1"/>
    </source>
</evidence>
<keyword evidence="8" id="KW-1185">Reference proteome</keyword>
<dbReference type="InterPro" id="IPR001279">
    <property type="entry name" value="Metallo-B-lactamas"/>
</dbReference>
<dbReference type="PANTHER" id="PTHR42978">
    <property type="entry name" value="QUORUM-QUENCHING LACTONASE YTNP-RELATED-RELATED"/>
    <property type="match status" value="1"/>
</dbReference>
<sequence length="556" mass="62027">MAQERGFVEFLTTGRARMREPMAGQPISNQNQLLRFIRCFTGPWTPWMPIGVFLIHHADGPILVDTGASSECMKPGYVPSYMFVSSILTQLEVEPKDDIVGQLKTRGISPRDLQGIVVTHLHTDHAGGLEDIVKLAPDVPVYMSADHWEAYGKHPTWADMQGCASKHWPKNFNLKLLKFEGSPVGPWTGSEAITADGQVVAVPTPGHVPGHISVIITEDAQPGQSPYTFLAAGDATYNVGLLEREEPDGINQDPKTAFESLKLIKEFSRQKDVVVLPSHDPDTPRFLRDRVHLWYHQPLEKEEQRVDMAVESREKSARPEPLRIFPSEPLPPKLITSVNKNRPNGYYGSFDADLLANTAAELIAVNSDAQKQLLVEVLNRLLIQAEADCIAEAVAGQKNPKAEATHSCWFCIRMTLPTDEWVVPRWHTDGRMFDCTCPDSTAPHSKYAFSILGPSTRAILTNPDAHKILHSPSPSGRRWDTNDPDLELATALESFPQAAIEPGQMIRFSWAQEDSPIHSEPDSTNMHRVFVSILFGSESELRDMCDRRGETYGAWY</sequence>
<name>A0A9N9XZL9_9HYPO</name>
<gene>
    <name evidence="7" type="ORF">CBYS24578_00016102</name>
</gene>
<dbReference type="InterPro" id="IPR051013">
    <property type="entry name" value="MBL_superfamily_lactonases"/>
</dbReference>
<evidence type="ECO:0000256" key="4">
    <source>
        <dbReference type="ARBA" id="ARBA00022801"/>
    </source>
</evidence>
<comment type="similarity">
    <text evidence="2">Belongs to the metallo-beta-lactamase superfamily.</text>
</comment>
<dbReference type="AlphaFoldDB" id="A0A9N9XZL9"/>
<evidence type="ECO:0000256" key="5">
    <source>
        <dbReference type="ARBA" id="ARBA00022833"/>
    </source>
</evidence>
<keyword evidence="4" id="KW-0378">Hydrolase</keyword>
<dbReference type="CDD" id="cd07729">
    <property type="entry name" value="AHL_lactonase_MBL-fold"/>
    <property type="match status" value="1"/>
</dbReference>
<dbReference type="GO" id="GO:0046872">
    <property type="term" value="F:metal ion binding"/>
    <property type="evidence" value="ECO:0007669"/>
    <property type="project" value="UniProtKB-KW"/>
</dbReference>
<accession>A0A9N9XZL9</accession>
<dbReference type="SUPFAM" id="SSF56281">
    <property type="entry name" value="Metallo-hydrolase/oxidoreductase"/>
    <property type="match status" value="1"/>
</dbReference>
<dbReference type="PANTHER" id="PTHR42978:SF2">
    <property type="entry name" value="102 KBASES UNSTABLE REGION: FROM 1 TO 119443"/>
    <property type="match status" value="1"/>
</dbReference>
<evidence type="ECO:0000256" key="1">
    <source>
        <dbReference type="ARBA" id="ARBA00001947"/>
    </source>
</evidence>
<dbReference type="SMART" id="SM00849">
    <property type="entry name" value="Lactamase_B"/>
    <property type="match status" value="1"/>
</dbReference>
<evidence type="ECO:0000256" key="2">
    <source>
        <dbReference type="ARBA" id="ARBA00007749"/>
    </source>
</evidence>
<dbReference type="GO" id="GO:0016787">
    <property type="term" value="F:hydrolase activity"/>
    <property type="evidence" value="ECO:0007669"/>
    <property type="project" value="UniProtKB-KW"/>
</dbReference>
<organism evidence="7 8">
    <name type="scientific">Clonostachys byssicola</name>
    <dbReference type="NCBI Taxonomy" id="160290"/>
    <lineage>
        <taxon>Eukaryota</taxon>
        <taxon>Fungi</taxon>
        <taxon>Dikarya</taxon>
        <taxon>Ascomycota</taxon>
        <taxon>Pezizomycotina</taxon>
        <taxon>Sordariomycetes</taxon>
        <taxon>Hypocreomycetidae</taxon>
        <taxon>Hypocreales</taxon>
        <taxon>Bionectriaceae</taxon>
        <taxon>Clonostachys</taxon>
    </lineage>
</organism>
<keyword evidence="3" id="KW-0479">Metal-binding</keyword>
<dbReference type="OrthoDB" id="10250730at2759"/>
<dbReference type="Gene3D" id="3.60.15.10">
    <property type="entry name" value="Ribonuclease Z/Hydroxyacylglutathione hydrolase-like"/>
    <property type="match status" value="1"/>
</dbReference>
<reference evidence="8" key="1">
    <citation type="submission" date="2019-06" db="EMBL/GenBank/DDBJ databases">
        <authorList>
            <person name="Broberg M."/>
        </authorList>
    </citation>
    <scope>NUCLEOTIDE SEQUENCE [LARGE SCALE GENOMIC DNA]</scope>
</reference>
<dbReference type="EMBL" id="CABFNO020001296">
    <property type="protein sequence ID" value="CAG9977241.1"/>
    <property type="molecule type" value="Genomic_DNA"/>
</dbReference>